<dbReference type="PANTHER" id="PTHR45947">
    <property type="entry name" value="SULFOQUINOVOSYL TRANSFERASE SQD2"/>
    <property type="match status" value="1"/>
</dbReference>
<name>A0A1Q8R1J2_9FIRM</name>
<evidence type="ECO:0000313" key="3">
    <source>
        <dbReference type="EMBL" id="OLN33452.1"/>
    </source>
</evidence>
<accession>A0A1Q8R1J2</accession>
<keyword evidence="3" id="KW-0808">Transferase</keyword>
<dbReference type="InterPro" id="IPR023881">
    <property type="entry name" value="Thiol_BshA"/>
</dbReference>
<dbReference type="InterPro" id="IPR028098">
    <property type="entry name" value="Glyco_trans_4-like_N"/>
</dbReference>
<reference evidence="3 4" key="1">
    <citation type="submission" date="2016-09" db="EMBL/GenBank/DDBJ databases">
        <title>Complete genome of Desulfosporosinus sp. OL.</title>
        <authorList>
            <person name="Mardanov A."/>
            <person name="Beletsky A."/>
            <person name="Panova A."/>
            <person name="Karnachuk O."/>
            <person name="Ravin N."/>
        </authorList>
    </citation>
    <scope>NUCLEOTIDE SEQUENCE [LARGE SCALE GENOMIC DNA]</scope>
    <source>
        <strain evidence="3 4">OL</strain>
    </source>
</reference>
<dbReference type="RefSeq" id="WP_075363497.1">
    <property type="nucleotide sequence ID" value="NZ_MLBF01000003.1"/>
</dbReference>
<proteinExistence type="predicted"/>
<feature type="domain" description="Glycosyltransferase subfamily 4-like N-terminal" evidence="2">
    <location>
        <begin position="11"/>
        <end position="177"/>
    </location>
</feature>
<dbReference type="InterPro" id="IPR050194">
    <property type="entry name" value="Glycosyltransferase_grp1"/>
</dbReference>
<comment type="caution">
    <text evidence="3">The sequence shown here is derived from an EMBL/GenBank/DDBJ whole genome shotgun (WGS) entry which is preliminary data.</text>
</comment>
<evidence type="ECO:0000259" key="2">
    <source>
        <dbReference type="Pfam" id="PF13439"/>
    </source>
</evidence>
<evidence type="ECO:0000259" key="1">
    <source>
        <dbReference type="Pfam" id="PF00534"/>
    </source>
</evidence>
<sequence length="390" mass="43547">MKIGMVCYPSYGGSGVVATELGYALGERGHEVHFISSSRPFRLHRFHEQLFFHEVTDVSYPLFKTAPYTLLLANKIVEVANYVGLDVIHAHYAIPHSISAYLAKQMMTRTLPLVTTLHGTDVTLVGAHEEFFQLTRLALRVSDRITAVSHALARETVETFGTVDQGIEVIPNFIDPKVYFPTEGLLRRCRKYFAPQGEKLLAHISNFREVKRVVDVVNIFARVEKVVSCRLLLVGDGPEMNRVEREVLRLGLEGKVQFLGKQESVQEILQMVDVFILPSEQESFGLVALEAMACGVPVVASRVGGLPEVVQHGKTGYLADVGDVEGMSEAVLKLLTNDLRYKAFSEQAVKWARETFPVERAVIGYESVYQEVCEHRSLRSEAGGRRPEGE</sequence>
<keyword evidence="4" id="KW-1185">Reference proteome</keyword>
<dbReference type="AlphaFoldDB" id="A0A1Q8R1J2"/>
<dbReference type="Pfam" id="PF00534">
    <property type="entry name" value="Glycos_transf_1"/>
    <property type="match status" value="1"/>
</dbReference>
<dbReference type="Gene3D" id="3.40.50.2000">
    <property type="entry name" value="Glycogen Phosphorylase B"/>
    <property type="match status" value="2"/>
</dbReference>
<dbReference type="EMBL" id="MLBF01000003">
    <property type="protein sequence ID" value="OLN33452.1"/>
    <property type="molecule type" value="Genomic_DNA"/>
</dbReference>
<dbReference type="OrthoDB" id="9810929at2"/>
<dbReference type="InterPro" id="IPR001296">
    <property type="entry name" value="Glyco_trans_1"/>
</dbReference>
<dbReference type="SUPFAM" id="SSF53756">
    <property type="entry name" value="UDP-Glycosyltransferase/glycogen phosphorylase"/>
    <property type="match status" value="1"/>
</dbReference>
<dbReference type="NCBIfam" id="TIGR03999">
    <property type="entry name" value="thiol_BshA"/>
    <property type="match status" value="1"/>
</dbReference>
<dbReference type="GO" id="GO:0071793">
    <property type="term" value="P:bacillithiol biosynthetic process"/>
    <property type="evidence" value="ECO:0007669"/>
    <property type="project" value="InterPro"/>
</dbReference>
<gene>
    <name evidence="3" type="ORF">DSOL_0698</name>
</gene>
<dbReference type="Pfam" id="PF13439">
    <property type="entry name" value="Glyco_transf_4"/>
    <property type="match status" value="1"/>
</dbReference>
<dbReference type="PANTHER" id="PTHR45947:SF3">
    <property type="entry name" value="SULFOQUINOVOSYL TRANSFERASE SQD2"/>
    <property type="match status" value="1"/>
</dbReference>
<protein>
    <submittedName>
        <fullName evidence="3">Glycosyl transferase, group 1 family protein</fullName>
    </submittedName>
</protein>
<feature type="domain" description="Glycosyl transferase family 1" evidence="1">
    <location>
        <begin position="191"/>
        <end position="351"/>
    </location>
</feature>
<dbReference type="GO" id="GO:0016757">
    <property type="term" value="F:glycosyltransferase activity"/>
    <property type="evidence" value="ECO:0007669"/>
    <property type="project" value="InterPro"/>
</dbReference>
<dbReference type="STRING" id="1888891.DSOL_0698"/>
<organism evidence="3 4">
    <name type="scientific">Desulfosporosinus metallidurans</name>
    <dbReference type="NCBI Taxonomy" id="1888891"/>
    <lineage>
        <taxon>Bacteria</taxon>
        <taxon>Bacillati</taxon>
        <taxon>Bacillota</taxon>
        <taxon>Clostridia</taxon>
        <taxon>Eubacteriales</taxon>
        <taxon>Desulfitobacteriaceae</taxon>
        <taxon>Desulfosporosinus</taxon>
    </lineage>
</organism>
<dbReference type="Proteomes" id="UP000186102">
    <property type="component" value="Unassembled WGS sequence"/>
</dbReference>
<evidence type="ECO:0000313" key="4">
    <source>
        <dbReference type="Proteomes" id="UP000186102"/>
    </source>
</evidence>